<organism evidence="2 3">
    <name type="scientific">Ciona savignyi</name>
    <name type="common">Pacific transparent sea squirt</name>
    <dbReference type="NCBI Taxonomy" id="51511"/>
    <lineage>
        <taxon>Eukaryota</taxon>
        <taxon>Metazoa</taxon>
        <taxon>Chordata</taxon>
        <taxon>Tunicata</taxon>
        <taxon>Ascidiacea</taxon>
        <taxon>Phlebobranchia</taxon>
        <taxon>Cionidae</taxon>
        <taxon>Ciona</taxon>
    </lineage>
</organism>
<keyword evidence="3" id="KW-1185">Reference proteome</keyword>
<dbReference type="Proteomes" id="UP000007875">
    <property type="component" value="Unassembled WGS sequence"/>
</dbReference>
<feature type="region of interest" description="Disordered" evidence="1">
    <location>
        <begin position="1"/>
        <end position="41"/>
    </location>
</feature>
<feature type="region of interest" description="Disordered" evidence="1">
    <location>
        <begin position="99"/>
        <end position="133"/>
    </location>
</feature>
<reference evidence="2" key="3">
    <citation type="submission" date="2025-09" db="UniProtKB">
        <authorList>
            <consortium name="Ensembl"/>
        </authorList>
    </citation>
    <scope>IDENTIFICATION</scope>
</reference>
<protein>
    <submittedName>
        <fullName evidence="2">Uncharacterized protein</fullName>
    </submittedName>
</protein>
<dbReference type="HOGENOM" id="CLU_1165478_0_0_1"/>
<dbReference type="Ensembl" id="ENSCSAVT00000009155.1">
    <property type="protein sequence ID" value="ENSCSAVP00000009041.1"/>
    <property type="gene ID" value="ENSCSAVG00000005344.1"/>
</dbReference>
<accession>H2YUN1</accession>
<reference evidence="2" key="2">
    <citation type="submission" date="2025-08" db="UniProtKB">
        <authorList>
            <consortium name="Ensembl"/>
        </authorList>
    </citation>
    <scope>IDENTIFICATION</scope>
</reference>
<dbReference type="GeneTree" id="ENSGT00940000154905"/>
<proteinExistence type="predicted"/>
<evidence type="ECO:0000313" key="2">
    <source>
        <dbReference type="Ensembl" id="ENSCSAVP00000009041.1"/>
    </source>
</evidence>
<evidence type="ECO:0000313" key="3">
    <source>
        <dbReference type="Proteomes" id="UP000007875"/>
    </source>
</evidence>
<name>H2YUN1_CIOSA</name>
<sequence length="238" mass="26656">MESVALSKPRRQRSNSAIETYMASKVQPPSTDPVARKSASLSAEAFAKKCMQEQEKASIPQYAPLHDSDQETHHHQHTTDGGKRGSAFIEAVRKTFWGSSRGQSRTHPTLAERKSNDSAISANDGSSEKLAHHDDPAVNIRSLEEEKFSPKLLVSSADVLLLLDDFIKSKTSSFNGEHLVDQVFKISLNEFCANLTALYSFATLSGDTNGLRYKDIVSNFRQYWKRRRTTILWINTQP</sequence>
<dbReference type="AlphaFoldDB" id="H2YUN1"/>
<reference evidence="3" key="1">
    <citation type="submission" date="2003-08" db="EMBL/GenBank/DDBJ databases">
        <authorList>
            <person name="Birren B."/>
            <person name="Nusbaum C."/>
            <person name="Abebe A."/>
            <person name="Abouelleil A."/>
            <person name="Adekoya E."/>
            <person name="Ait-zahra M."/>
            <person name="Allen N."/>
            <person name="Allen T."/>
            <person name="An P."/>
            <person name="Anderson M."/>
            <person name="Anderson S."/>
            <person name="Arachchi H."/>
            <person name="Armbruster J."/>
            <person name="Bachantsang P."/>
            <person name="Baldwin J."/>
            <person name="Barry A."/>
            <person name="Bayul T."/>
            <person name="Blitshsteyn B."/>
            <person name="Bloom T."/>
            <person name="Blye J."/>
            <person name="Boguslavskiy L."/>
            <person name="Borowsky M."/>
            <person name="Boukhgalter B."/>
            <person name="Brunache A."/>
            <person name="Butler J."/>
            <person name="Calixte N."/>
            <person name="Calvo S."/>
            <person name="Camarata J."/>
            <person name="Campo K."/>
            <person name="Chang J."/>
            <person name="Cheshatsang Y."/>
            <person name="Citroen M."/>
            <person name="Collymore A."/>
            <person name="Considine T."/>
            <person name="Cook A."/>
            <person name="Cooke P."/>
            <person name="Corum B."/>
            <person name="Cuomo C."/>
            <person name="David R."/>
            <person name="Dawoe T."/>
            <person name="Degray S."/>
            <person name="Dodge S."/>
            <person name="Dooley K."/>
            <person name="Dorje P."/>
            <person name="Dorjee K."/>
            <person name="Dorris L."/>
            <person name="Duffey N."/>
            <person name="Dupes A."/>
            <person name="Elkins T."/>
            <person name="Engels R."/>
            <person name="Erickson J."/>
            <person name="Farina A."/>
            <person name="Faro S."/>
            <person name="Ferreira P."/>
            <person name="Fischer H."/>
            <person name="Fitzgerald M."/>
            <person name="Foley K."/>
            <person name="Gage D."/>
            <person name="Galagan J."/>
            <person name="Gearin G."/>
            <person name="Gnerre S."/>
            <person name="Gnirke A."/>
            <person name="Goyette A."/>
            <person name="Graham J."/>
            <person name="Grandbois E."/>
            <person name="Gyaltsen K."/>
            <person name="Hafez N."/>
            <person name="Hagopian D."/>
            <person name="Hagos B."/>
            <person name="Hall J."/>
            <person name="Hatcher B."/>
            <person name="Heller A."/>
            <person name="Higgins H."/>
            <person name="Honan T."/>
            <person name="Horn A."/>
            <person name="Houde N."/>
            <person name="Hughes L."/>
            <person name="Hulme W."/>
            <person name="Husby E."/>
            <person name="Iliev I."/>
            <person name="Jaffe D."/>
            <person name="Jones C."/>
            <person name="Kamal M."/>
            <person name="Kamat A."/>
            <person name="Kamvysselis M."/>
            <person name="Karlsson E."/>
            <person name="Kells C."/>
            <person name="Kieu A."/>
            <person name="Kisner P."/>
            <person name="Kodira C."/>
            <person name="Kulbokas E."/>
            <person name="Labutti K."/>
            <person name="Lama D."/>
            <person name="Landers T."/>
            <person name="Leger J."/>
            <person name="Levine S."/>
            <person name="Lewis D."/>
            <person name="Lewis T."/>
            <person name="Lindblad-toh K."/>
            <person name="Liu X."/>
            <person name="Lokyitsang T."/>
            <person name="Lokyitsang Y."/>
            <person name="Lucien O."/>
            <person name="Lui A."/>
            <person name="Ma L.J."/>
            <person name="Mabbitt R."/>
            <person name="Macdonald J."/>
            <person name="Maclean C."/>
            <person name="Major J."/>
            <person name="Manning J."/>
            <person name="Marabella R."/>
            <person name="Maru K."/>
            <person name="Matthews C."/>
            <person name="Mauceli E."/>
            <person name="Mccarthy M."/>
            <person name="Mcdonough S."/>
            <person name="Mcghee T."/>
            <person name="Meldrim J."/>
            <person name="Meneus L."/>
            <person name="Mesirov J."/>
            <person name="Mihalev A."/>
            <person name="Mihova T."/>
            <person name="Mikkelsen T."/>
            <person name="Mlenga V."/>
            <person name="Moru K."/>
            <person name="Mozes J."/>
            <person name="Mulrain L."/>
            <person name="Munson G."/>
            <person name="Naylor J."/>
            <person name="Newes C."/>
            <person name="Nguyen C."/>
            <person name="Nguyen N."/>
            <person name="Nguyen T."/>
            <person name="Nicol R."/>
            <person name="Nielsen C."/>
            <person name="Nizzari M."/>
            <person name="Norbu C."/>
            <person name="Norbu N."/>
            <person name="O'donnell P."/>
            <person name="Okoawo O."/>
            <person name="O'leary S."/>
            <person name="Omotosho B."/>
            <person name="O'neill K."/>
            <person name="Osman S."/>
            <person name="Parker S."/>
            <person name="Perrin D."/>
            <person name="Phunkhang P."/>
            <person name="Piqani B."/>
            <person name="Purcell S."/>
            <person name="Rachupka T."/>
            <person name="Ramasamy U."/>
            <person name="Rameau R."/>
            <person name="Ray V."/>
            <person name="Raymond C."/>
            <person name="Retta R."/>
            <person name="Richardson S."/>
            <person name="Rise C."/>
            <person name="Rodriguez J."/>
            <person name="Rogers J."/>
            <person name="Rogov P."/>
            <person name="Rutman M."/>
            <person name="Schupbach R."/>
            <person name="Seaman C."/>
            <person name="Settipalli S."/>
            <person name="Sharpe T."/>
            <person name="Sheridan J."/>
            <person name="Sherpa N."/>
            <person name="Shi J."/>
            <person name="Smirnov S."/>
            <person name="Smith C."/>
            <person name="Sougnez C."/>
            <person name="Spencer B."/>
            <person name="Stalker J."/>
            <person name="Stange-thomann N."/>
            <person name="Stavropoulos S."/>
            <person name="Stetson K."/>
            <person name="Stone C."/>
            <person name="Stone S."/>
            <person name="Stubbs M."/>
            <person name="Talamas J."/>
            <person name="Tchuinga P."/>
            <person name="Tenzing P."/>
            <person name="Tesfaye S."/>
            <person name="Theodore J."/>
            <person name="Thoulutsang Y."/>
            <person name="Topham K."/>
            <person name="Towey S."/>
            <person name="Tsamla T."/>
            <person name="Tsomo N."/>
            <person name="Vallee D."/>
            <person name="Vassiliev H."/>
            <person name="Venkataraman V."/>
            <person name="Vinson J."/>
            <person name="Vo A."/>
            <person name="Wade C."/>
            <person name="Wang S."/>
            <person name="Wangchuk T."/>
            <person name="Wangdi T."/>
            <person name="Whittaker C."/>
            <person name="Wilkinson J."/>
            <person name="Wu Y."/>
            <person name="Wyman D."/>
            <person name="Yadav S."/>
            <person name="Yang S."/>
            <person name="Yang X."/>
            <person name="Yeager S."/>
            <person name="Yee E."/>
            <person name="Young G."/>
            <person name="Zainoun J."/>
            <person name="Zembeck L."/>
            <person name="Zimmer A."/>
            <person name="Zody M."/>
            <person name="Lander E."/>
        </authorList>
    </citation>
    <scope>NUCLEOTIDE SEQUENCE [LARGE SCALE GENOMIC DNA]</scope>
</reference>
<evidence type="ECO:0000256" key="1">
    <source>
        <dbReference type="SAM" id="MobiDB-lite"/>
    </source>
</evidence>